<dbReference type="EMBL" id="GL988045">
    <property type="protein sequence ID" value="EGS19292.1"/>
    <property type="molecule type" value="Genomic_DNA"/>
</dbReference>
<dbReference type="Proteomes" id="UP000008066">
    <property type="component" value="Unassembled WGS sequence"/>
</dbReference>
<feature type="transmembrane region" description="Helical" evidence="2">
    <location>
        <begin position="1084"/>
        <end position="1109"/>
    </location>
</feature>
<dbReference type="OrthoDB" id="5353066at2759"/>
<dbReference type="HOGENOM" id="CLU_289835_0_0_1"/>
<dbReference type="KEGG" id="cthr:CTHT_0059180"/>
<dbReference type="GeneID" id="18259956"/>
<sequence length="1114" mass="121449">MADKGCSVQHRNGRSPYDNQTDESTTGKSSVTLAAVRPTHQRTITPKGTLFTNLGEAHQAITAKAASRSAGITSPETAIDPFETASTISTQSESTISTGVTRKLPVPKGPRPMQQRVPTPFHSPSLTQTAIEKLPPVPAIATVHDFRSTGNNDLVKDKPSHETETSAVVSSSDSDSTVGKIYSQYLPSSSVEPSSSIGGAEKSFMELKTAPEVIQSSTVAQEKSEPAAKEKAAPVTQTPQTKRRNIPSTVRSSKTQQKIWSPPGEPPKIPLPEIPTKRKSARNPSTGANTRISQASAHQLATPSSKSEGVLKALARESKSSKLVASLTYSDSFTSSPKPHIQQSTTSRLVPNMKDNDKRQSAAVNKTMSSTKVPEGSLHSESNTLANDKHKSSAVADNKDSKQETQGHLCIDPSNLSTLNHLIPPDLSTAAISTDSEEDPFKYDNIKLTRNREREVSMALRCLSGMSTASINCNFGSSSPFVNLQSSSPFADVQTSSPLTPLTPPCAANEQPQTANQKDHSINPFTAKLQYYKAPEVRYNWDEFGEPNEVEVKVTIRPPPTPCVEEDLKDSNKLPPPPPNTPVLVPDPQSSMSQSKLTRESRTARHQTIFSDGADWETVPDSIGQFDSNRAIASSSYLTESQIGKPTGSSIADYSDDDSDVQTAREGIYSSTDRILPQPPPSVRTHPRYPRLSETERPIFVPKPRIHKVNGYLNPARLFTDPTTTASSANTTRSNFVDKISNSIRSCGFGKRDESRHPYQNLEGSGDLGSLNSFFSCEMEPLKAKSQTGNGDAAHTSGKPLVSQAEINLGYKEKVDKWKLETPSLGLSTTTGNKVGFASTEHRKSVDARSPTQFAFPLISLEEAARREAIKRSTENSALKSTTESKMNTATANPNDIQKSVATISRPQPVHKRALIGNSAMAVGNMYINDSQEALLRPANGSADAAITNRKKPTVPARLIPSYSTRSVLETVCPSLTGRASPHARYAFPEAPRLVAREERNRYRDMNMTTDQPEIAALEGRDYASDIYLSWDARRRRRNYFYVLCFLSVLPFMFPLVYKGIMDAPLGWVTLGETGSFSRRQRRILTWIGLSSSAIWLIVLSSVIGWGLAHATNW</sequence>
<evidence type="ECO:0000313" key="4">
    <source>
        <dbReference type="Proteomes" id="UP000008066"/>
    </source>
</evidence>
<dbReference type="STRING" id="759272.G0SD72"/>
<organism evidence="4">
    <name type="scientific">Chaetomium thermophilum (strain DSM 1495 / CBS 144.50 / IMI 039719)</name>
    <name type="common">Thermochaetoides thermophila</name>
    <dbReference type="NCBI Taxonomy" id="759272"/>
    <lineage>
        <taxon>Eukaryota</taxon>
        <taxon>Fungi</taxon>
        <taxon>Dikarya</taxon>
        <taxon>Ascomycota</taxon>
        <taxon>Pezizomycotina</taxon>
        <taxon>Sordariomycetes</taxon>
        <taxon>Sordariomycetidae</taxon>
        <taxon>Sordariales</taxon>
        <taxon>Chaetomiaceae</taxon>
        <taxon>Thermochaetoides</taxon>
    </lineage>
</organism>
<feature type="compositionally biased region" description="Basic and acidic residues" evidence="1">
    <location>
        <begin position="154"/>
        <end position="164"/>
    </location>
</feature>
<feature type="compositionally biased region" description="Polar residues" evidence="1">
    <location>
        <begin position="875"/>
        <end position="892"/>
    </location>
</feature>
<feature type="transmembrane region" description="Helical" evidence="2">
    <location>
        <begin position="1040"/>
        <end position="1058"/>
    </location>
</feature>
<feature type="compositionally biased region" description="Basic and acidic residues" evidence="1">
    <location>
        <begin position="222"/>
        <end position="232"/>
    </location>
</feature>
<gene>
    <name evidence="3" type="ORF">CTHT_0059180</name>
</gene>
<dbReference type="AlphaFoldDB" id="G0SD72"/>
<proteinExistence type="predicted"/>
<dbReference type="RefSeq" id="XP_006696237.1">
    <property type="nucleotide sequence ID" value="XM_006696174.1"/>
</dbReference>
<feature type="compositionally biased region" description="Polar residues" evidence="1">
    <location>
        <begin position="282"/>
        <end position="307"/>
    </location>
</feature>
<feature type="region of interest" description="Disordered" evidence="1">
    <location>
        <begin position="1"/>
        <end position="38"/>
    </location>
</feature>
<keyword evidence="2" id="KW-0472">Membrane</keyword>
<feature type="compositionally biased region" description="Low complexity" evidence="1">
    <location>
        <begin position="87"/>
        <end position="98"/>
    </location>
</feature>
<keyword evidence="4" id="KW-1185">Reference proteome</keyword>
<feature type="compositionally biased region" description="Polar residues" evidence="1">
    <location>
        <begin position="17"/>
        <end position="32"/>
    </location>
</feature>
<feature type="compositionally biased region" description="Polar residues" evidence="1">
    <location>
        <begin position="235"/>
        <end position="259"/>
    </location>
</feature>
<feature type="region of interest" description="Disordered" evidence="1">
    <location>
        <begin position="872"/>
        <end position="892"/>
    </location>
</feature>
<evidence type="ECO:0000313" key="3">
    <source>
        <dbReference type="EMBL" id="EGS19292.1"/>
    </source>
</evidence>
<keyword evidence="2" id="KW-1133">Transmembrane helix</keyword>
<feature type="region of interest" description="Disordered" evidence="1">
    <location>
        <begin position="557"/>
        <end position="602"/>
    </location>
</feature>
<feature type="region of interest" description="Disordered" evidence="1">
    <location>
        <begin position="87"/>
        <end position="117"/>
    </location>
</feature>
<accession>G0SD72</accession>
<feature type="compositionally biased region" description="Polar residues" evidence="1">
    <location>
        <begin position="321"/>
        <end position="349"/>
    </location>
</feature>
<feature type="region of interest" description="Disordered" evidence="1">
    <location>
        <begin position="150"/>
        <end position="178"/>
    </location>
</feature>
<evidence type="ECO:0000256" key="1">
    <source>
        <dbReference type="SAM" id="MobiDB-lite"/>
    </source>
</evidence>
<feature type="compositionally biased region" description="Pro residues" evidence="1">
    <location>
        <begin position="263"/>
        <end position="273"/>
    </location>
</feature>
<protein>
    <submittedName>
        <fullName evidence="3">Uncharacterized protein</fullName>
    </submittedName>
</protein>
<feature type="compositionally biased region" description="Polar residues" evidence="1">
    <location>
        <begin position="362"/>
        <end position="372"/>
    </location>
</feature>
<feature type="compositionally biased region" description="Low complexity" evidence="1">
    <location>
        <begin position="165"/>
        <end position="178"/>
    </location>
</feature>
<dbReference type="eggNOG" id="ENOG502RAX3">
    <property type="taxonomic scope" value="Eukaryota"/>
</dbReference>
<keyword evidence="2" id="KW-0812">Transmembrane</keyword>
<dbReference type="OMA" id="RFEFRDS"/>
<evidence type="ECO:0000256" key="2">
    <source>
        <dbReference type="SAM" id="Phobius"/>
    </source>
</evidence>
<feature type="compositionally biased region" description="Basic and acidic residues" evidence="1">
    <location>
        <begin position="387"/>
        <end position="405"/>
    </location>
</feature>
<name>G0SD72_CHATD</name>
<reference evidence="3 4" key="1">
    <citation type="journal article" date="2011" name="Cell">
        <title>Insight into structure and assembly of the nuclear pore complex by utilizing the genome of a eukaryotic thermophile.</title>
        <authorList>
            <person name="Amlacher S."/>
            <person name="Sarges P."/>
            <person name="Flemming D."/>
            <person name="van Noort V."/>
            <person name="Kunze R."/>
            <person name="Devos D.P."/>
            <person name="Arumugam M."/>
            <person name="Bork P."/>
            <person name="Hurt E."/>
        </authorList>
    </citation>
    <scope>NUCLEOTIDE SEQUENCE [LARGE SCALE GENOMIC DNA]</scope>
    <source>
        <strain evidence="4">DSM 1495 / CBS 144.50 / IMI 039719</strain>
    </source>
</reference>
<feature type="region of interest" description="Disordered" evidence="1">
    <location>
        <begin position="216"/>
        <end position="406"/>
    </location>
</feature>